<organism evidence="1 2">
    <name type="scientific">Bradyrhizobium yuanmingense</name>
    <dbReference type="NCBI Taxonomy" id="108015"/>
    <lineage>
        <taxon>Bacteria</taxon>
        <taxon>Pseudomonadati</taxon>
        <taxon>Pseudomonadota</taxon>
        <taxon>Alphaproteobacteria</taxon>
        <taxon>Hyphomicrobiales</taxon>
        <taxon>Nitrobacteraceae</taxon>
        <taxon>Bradyrhizobium</taxon>
    </lineage>
</organism>
<gene>
    <name evidence="1" type="ORF">AOQ72_00130</name>
</gene>
<accession>A0A0R3C5L1</accession>
<protein>
    <recommendedName>
        <fullName evidence="3">SIR2-like domain-containing protein</fullName>
    </recommendedName>
</protein>
<proteinExistence type="predicted"/>
<dbReference type="Proteomes" id="UP000051380">
    <property type="component" value="Unassembled WGS sequence"/>
</dbReference>
<dbReference type="EMBL" id="LJYF01000039">
    <property type="protein sequence ID" value="KRP89534.1"/>
    <property type="molecule type" value="Genomic_DNA"/>
</dbReference>
<sequence length="377" mass="42265">MAVRPEGRESRDQQMFNRKTLFIIGAGAGVDVNLPVGTKLALDIQQRAKVNISHFGALAEHGTFDYELATGFFQGGGAAKYLAAFELIHKGILLANSIDDFLNIHEGTPEVVEVGKAAIIRSILDAERNSYLFVSPSNINNTLDLMRVHASWMVKFMRVLGPGRKARDVEKVLDDVAFINFNYDRCLEHFLMHALHLQYGIPKQRAAEIVSRATIIHPYGWVGPLDQVPFGGIEHGRLDYRNLSKRIKTYTEQVEEESTLSSMEDAIRNADCLVFLGFAYHTQNMNLLFGKHTVPRKTTPIFGTALGMSKADTSQVASLLEDRFPEYDPDDELEDSHGPFGFRIPSPMRLKMNDHVNIENELNCAQLFDYYAKSLAG</sequence>
<reference evidence="1 2" key="1">
    <citation type="submission" date="2015-09" db="EMBL/GenBank/DDBJ databases">
        <title>Draft Genome Sequence of the Strain BR 3267 (Bradyrhizobium yuanmingense) recommended as inoculant for cowpea in Brazil.</title>
        <authorList>
            <person name="Simoes-Araujo J.L."/>
            <person name="Zilli J.E."/>
        </authorList>
    </citation>
    <scope>NUCLEOTIDE SEQUENCE [LARGE SCALE GENOMIC DNA]</scope>
    <source>
        <strain evidence="1 2">BR3267</strain>
    </source>
</reference>
<dbReference type="AlphaFoldDB" id="A0A0R3C5L1"/>
<name>A0A0R3C5L1_9BRAD</name>
<evidence type="ECO:0008006" key="3">
    <source>
        <dbReference type="Google" id="ProtNLM"/>
    </source>
</evidence>
<evidence type="ECO:0000313" key="1">
    <source>
        <dbReference type="EMBL" id="KRP89534.1"/>
    </source>
</evidence>
<comment type="caution">
    <text evidence="1">The sequence shown here is derived from an EMBL/GenBank/DDBJ whole genome shotgun (WGS) entry which is preliminary data.</text>
</comment>
<evidence type="ECO:0000313" key="2">
    <source>
        <dbReference type="Proteomes" id="UP000051380"/>
    </source>
</evidence>